<dbReference type="AlphaFoldDB" id="A0A0C3Q966"/>
<protein>
    <submittedName>
        <fullName evidence="3">Uncharacterized protein</fullName>
    </submittedName>
</protein>
<keyword evidence="2" id="KW-0732">Signal</keyword>
<evidence type="ECO:0000256" key="2">
    <source>
        <dbReference type="SAM" id="SignalP"/>
    </source>
</evidence>
<dbReference type="Gene3D" id="3.40.50.150">
    <property type="entry name" value="Vaccinia Virus protein VP39"/>
    <property type="match status" value="1"/>
</dbReference>
<dbReference type="GO" id="GO:0005634">
    <property type="term" value="C:nucleus"/>
    <property type="evidence" value="ECO:0007669"/>
    <property type="project" value="TreeGrafter"/>
</dbReference>
<evidence type="ECO:0000313" key="4">
    <source>
        <dbReference type="Proteomes" id="UP000054248"/>
    </source>
</evidence>
<name>A0A0C3Q966_9AGAM</name>
<keyword evidence="4" id="KW-1185">Reference proteome</keyword>
<dbReference type="PANTHER" id="PTHR14614">
    <property type="entry name" value="HEPATOCELLULAR CARCINOMA-ASSOCIATED ANTIGEN"/>
    <property type="match status" value="1"/>
</dbReference>
<feature type="signal peptide" evidence="2">
    <location>
        <begin position="1"/>
        <end position="18"/>
    </location>
</feature>
<reference evidence="3 4" key="1">
    <citation type="submission" date="2014-04" db="EMBL/GenBank/DDBJ databases">
        <authorList>
            <consortium name="DOE Joint Genome Institute"/>
            <person name="Kuo A."/>
            <person name="Girlanda M."/>
            <person name="Perotto S."/>
            <person name="Kohler A."/>
            <person name="Nagy L.G."/>
            <person name="Floudas D."/>
            <person name="Copeland A."/>
            <person name="Barry K.W."/>
            <person name="Cichocki N."/>
            <person name="Veneault-Fourrey C."/>
            <person name="LaButti K."/>
            <person name="Lindquist E.A."/>
            <person name="Lipzen A."/>
            <person name="Lundell T."/>
            <person name="Morin E."/>
            <person name="Murat C."/>
            <person name="Sun H."/>
            <person name="Tunlid A."/>
            <person name="Henrissat B."/>
            <person name="Grigoriev I.V."/>
            <person name="Hibbett D.S."/>
            <person name="Martin F."/>
            <person name="Nordberg H.P."/>
            <person name="Cantor M.N."/>
            <person name="Hua S.X."/>
        </authorList>
    </citation>
    <scope>NUCLEOTIDE SEQUENCE [LARGE SCALE GENOMIC DNA]</scope>
    <source>
        <strain evidence="3 4">MUT 4182</strain>
    </source>
</reference>
<dbReference type="PANTHER" id="PTHR14614:SF162">
    <property type="entry name" value="EXPRESSED PROTEIN"/>
    <property type="match status" value="1"/>
</dbReference>
<accession>A0A0C3Q966</accession>
<dbReference type="EMBL" id="KN823150">
    <property type="protein sequence ID" value="KIO21071.1"/>
    <property type="molecule type" value="Genomic_DNA"/>
</dbReference>
<feature type="chain" id="PRO_5002168649" evidence="2">
    <location>
        <begin position="19"/>
        <end position="204"/>
    </location>
</feature>
<evidence type="ECO:0000256" key="1">
    <source>
        <dbReference type="SAM" id="MobiDB-lite"/>
    </source>
</evidence>
<dbReference type="HOGENOM" id="CLU_089365_0_0_1"/>
<evidence type="ECO:0000313" key="3">
    <source>
        <dbReference type="EMBL" id="KIO21071.1"/>
    </source>
</evidence>
<proteinExistence type="predicted"/>
<gene>
    <name evidence="3" type="ORF">M407DRAFT_130728</name>
</gene>
<dbReference type="InterPro" id="IPR019410">
    <property type="entry name" value="Methyltransf_16"/>
</dbReference>
<organism evidence="3 4">
    <name type="scientific">Tulasnella calospora MUT 4182</name>
    <dbReference type="NCBI Taxonomy" id="1051891"/>
    <lineage>
        <taxon>Eukaryota</taxon>
        <taxon>Fungi</taxon>
        <taxon>Dikarya</taxon>
        <taxon>Basidiomycota</taxon>
        <taxon>Agaricomycotina</taxon>
        <taxon>Agaricomycetes</taxon>
        <taxon>Cantharellales</taxon>
        <taxon>Tulasnellaceae</taxon>
        <taxon>Tulasnella</taxon>
    </lineage>
</organism>
<dbReference type="InterPro" id="IPR029063">
    <property type="entry name" value="SAM-dependent_MTases_sf"/>
</dbReference>
<sequence length="204" mass="22401">MLPLHSLALASSGWNVLATDISLIVDTVLKPNVASNPQTGAVQARELDWSVAPLAWKWNDSLSITSPGSGPSETSEESDRSKPARAADMTSTLPPFDLIFTSDTIFSAELAPHLLRTIQHLAHISGVSGSKVEQVLYPPAYLALENRDPLLVDKTLRQANDVWGFEVSRVPHIKVSSAMRKGGVNWEDEEWEGVEIWRLQLARP</sequence>
<dbReference type="GO" id="GO:0008757">
    <property type="term" value="F:S-adenosylmethionine-dependent methyltransferase activity"/>
    <property type="evidence" value="ECO:0007669"/>
    <property type="project" value="UniProtKB-ARBA"/>
</dbReference>
<dbReference type="GO" id="GO:0005737">
    <property type="term" value="C:cytoplasm"/>
    <property type="evidence" value="ECO:0007669"/>
    <property type="project" value="TreeGrafter"/>
</dbReference>
<dbReference type="OrthoDB" id="194386at2759"/>
<dbReference type="STRING" id="1051891.A0A0C3Q966"/>
<dbReference type="Proteomes" id="UP000054248">
    <property type="component" value="Unassembled WGS sequence"/>
</dbReference>
<reference evidence="4" key="2">
    <citation type="submission" date="2015-01" db="EMBL/GenBank/DDBJ databases">
        <title>Evolutionary Origins and Diversification of the Mycorrhizal Mutualists.</title>
        <authorList>
            <consortium name="DOE Joint Genome Institute"/>
            <consortium name="Mycorrhizal Genomics Consortium"/>
            <person name="Kohler A."/>
            <person name="Kuo A."/>
            <person name="Nagy L.G."/>
            <person name="Floudas D."/>
            <person name="Copeland A."/>
            <person name="Barry K.W."/>
            <person name="Cichocki N."/>
            <person name="Veneault-Fourrey C."/>
            <person name="LaButti K."/>
            <person name="Lindquist E.A."/>
            <person name="Lipzen A."/>
            <person name="Lundell T."/>
            <person name="Morin E."/>
            <person name="Murat C."/>
            <person name="Riley R."/>
            <person name="Ohm R."/>
            <person name="Sun H."/>
            <person name="Tunlid A."/>
            <person name="Henrissat B."/>
            <person name="Grigoriev I.V."/>
            <person name="Hibbett D.S."/>
            <person name="Martin F."/>
        </authorList>
    </citation>
    <scope>NUCLEOTIDE SEQUENCE [LARGE SCALE GENOMIC DNA]</scope>
    <source>
        <strain evidence="4">MUT 4182</strain>
    </source>
</reference>
<feature type="region of interest" description="Disordered" evidence="1">
    <location>
        <begin position="63"/>
        <end position="87"/>
    </location>
</feature>